<sequence>NVVSMLGDDAISAALCYVNHLTVGSDLRYNLITRIIMASSSSYIYELKERDTRGEIEKFLKNSPRNTVNYAKSLFPITGWIGRYNLTWFVGDLIAGLTVGAVVIPEGMGYAKTATLPPEYGLYSSLVGVALYFLFSTSKDITIGPTSVMSLLIAQVLASITGGAKNFPYTSPQLASTLAFLAGIVALVIGVFRLGIVTNIISAPVIAGFTTGSAVTIATGQVPGLLGIKGIDTTRACYLVIIDIFSRLSDTKKDAIIGLISLFVLSAIKFSTAYLSKRLPKNVSVSHLSTQSPISVMGKIPQGFDHISPPILDKSILSYVGQYVPSVTLILILEHIAIAKSFGRMNDYTIQPSQELIAIGITNIFGSFLGSYPATGSFSRSAIKARSGVRTPLADIFTGALVLLSLYVLTPVFTYIPSATLKYVWDFAVFAVGLIVTIFTTVEIGVYSSTGLALAVLFVRLARPRFYAIGRIPTGEGESQKYAYVPMRKAFTHAAHPPEGVLIFRFEEGLTHPNANFIDDKVVEYVKEHTRRMAKRAEKFGDRPWNDAGSKNEEVYFEENSKLPPLKAVVFDMTSVSMIDSTGMNSLIDIKKALNKHAARRVEFHFANIATASIQRTLIECGFGTMETNTEESRPGDLESSSVEDRKEDDVVIQSKRFFHLSLEEAISAATD</sequence>
<organism evidence="1 2">
    <name type="scientific">Acaulospora colombiana</name>
    <dbReference type="NCBI Taxonomy" id="27376"/>
    <lineage>
        <taxon>Eukaryota</taxon>
        <taxon>Fungi</taxon>
        <taxon>Fungi incertae sedis</taxon>
        <taxon>Mucoromycota</taxon>
        <taxon>Glomeromycotina</taxon>
        <taxon>Glomeromycetes</taxon>
        <taxon>Diversisporales</taxon>
        <taxon>Acaulosporaceae</taxon>
        <taxon>Acaulospora</taxon>
    </lineage>
</organism>
<proteinExistence type="predicted"/>
<name>A0ACA9MHV2_9GLOM</name>
<keyword evidence="2" id="KW-1185">Reference proteome</keyword>
<gene>
    <name evidence="1" type="ORF">ACOLOM_LOCUS6390</name>
</gene>
<evidence type="ECO:0000313" key="1">
    <source>
        <dbReference type="EMBL" id="CAG8592920.1"/>
    </source>
</evidence>
<dbReference type="Proteomes" id="UP000789525">
    <property type="component" value="Unassembled WGS sequence"/>
</dbReference>
<protein>
    <submittedName>
        <fullName evidence="1">3151_t:CDS:1</fullName>
    </submittedName>
</protein>
<feature type="non-terminal residue" evidence="1">
    <location>
        <position position="1"/>
    </location>
</feature>
<evidence type="ECO:0000313" key="2">
    <source>
        <dbReference type="Proteomes" id="UP000789525"/>
    </source>
</evidence>
<feature type="non-terminal residue" evidence="1">
    <location>
        <position position="672"/>
    </location>
</feature>
<reference evidence="1" key="1">
    <citation type="submission" date="2021-06" db="EMBL/GenBank/DDBJ databases">
        <authorList>
            <person name="Kallberg Y."/>
            <person name="Tangrot J."/>
            <person name="Rosling A."/>
        </authorList>
    </citation>
    <scope>NUCLEOTIDE SEQUENCE</scope>
    <source>
        <strain evidence="1">CL356</strain>
    </source>
</reference>
<dbReference type="EMBL" id="CAJVPT010013102">
    <property type="protein sequence ID" value="CAG8592920.1"/>
    <property type="molecule type" value="Genomic_DNA"/>
</dbReference>
<comment type="caution">
    <text evidence="1">The sequence shown here is derived from an EMBL/GenBank/DDBJ whole genome shotgun (WGS) entry which is preliminary data.</text>
</comment>
<accession>A0ACA9MHV2</accession>